<gene>
    <name evidence="1" type="ORF">KIL84_022788</name>
</gene>
<evidence type="ECO:0000313" key="1">
    <source>
        <dbReference type="EMBL" id="KAH1165229.1"/>
    </source>
</evidence>
<comment type="caution">
    <text evidence="1">The sequence shown here is derived from an EMBL/GenBank/DDBJ whole genome shotgun (WGS) entry which is preliminary data.</text>
</comment>
<dbReference type="Proteomes" id="UP000827986">
    <property type="component" value="Unassembled WGS sequence"/>
</dbReference>
<sequence>MKGYWIRTKISGLPQLPFQLIQNAQIVDIRCHLKDLFIFMLIWLHHWWLLHPMSDQKSLGNLPLKRKPNTMHLFGREGGYSSCVLQISIAKYDYLQWDRLCEFKHRLPSECRGEFKATCEEGSLLPKPLF</sequence>
<evidence type="ECO:0000313" key="2">
    <source>
        <dbReference type="Proteomes" id="UP000827986"/>
    </source>
</evidence>
<proteinExistence type="predicted"/>
<protein>
    <submittedName>
        <fullName evidence="1">Uncharacterized protein</fullName>
    </submittedName>
</protein>
<name>A0A9D3WNY1_9SAUR</name>
<dbReference type="AlphaFoldDB" id="A0A9D3WNY1"/>
<organism evidence="1 2">
    <name type="scientific">Mauremys mutica</name>
    <name type="common">yellowpond turtle</name>
    <dbReference type="NCBI Taxonomy" id="74926"/>
    <lineage>
        <taxon>Eukaryota</taxon>
        <taxon>Metazoa</taxon>
        <taxon>Chordata</taxon>
        <taxon>Craniata</taxon>
        <taxon>Vertebrata</taxon>
        <taxon>Euteleostomi</taxon>
        <taxon>Archelosauria</taxon>
        <taxon>Testudinata</taxon>
        <taxon>Testudines</taxon>
        <taxon>Cryptodira</taxon>
        <taxon>Durocryptodira</taxon>
        <taxon>Testudinoidea</taxon>
        <taxon>Geoemydidae</taxon>
        <taxon>Geoemydinae</taxon>
        <taxon>Mauremys</taxon>
    </lineage>
</organism>
<reference evidence="1" key="1">
    <citation type="submission" date="2021-09" db="EMBL/GenBank/DDBJ databases">
        <title>The genome of Mauremys mutica provides insights into the evolution of semi-aquatic lifestyle.</title>
        <authorList>
            <person name="Gong S."/>
            <person name="Gao Y."/>
        </authorList>
    </citation>
    <scope>NUCLEOTIDE SEQUENCE</scope>
    <source>
        <strain evidence="1">MM-2020</strain>
        <tissue evidence="1">Muscle</tissue>
    </source>
</reference>
<accession>A0A9D3WNY1</accession>
<dbReference type="EMBL" id="JAHDVG010000488">
    <property type="protein sequence ID" value="KAH1165229.1"/>
    <property type="molecule type" value="Genomic_DNA"/>
</dbReference>
<keyword evidence="2" id="KW-1185">Reference proteome</keyword>